<evidence type="ECO:0000259" key="8">
    <source>
        <dbReference type="PROSITE" id="PS50928"/>
    </source>
</evidence>
<dbReference type="EMBL" id="JBHTAI010000044">
    <property type="protein sequence ID" value="MFC7153780.1"/>
    <property type="molecule type" value="Genomic_DNA"/>
</dbReference>
<keyword evidence="5 7" id="KW-1133">Transmembrane helix</keyword>
<comment type="similarity">
    <text evidence="7">Belongs to the binding-protein-dependent transport system permease family.</text>
</comment>
<dbReference type="InterPro" id="IPR035906">
    <property type="entry name" value="MetI-like_sf"/>
</dbReference>
<keyword evidence="6 7" id="KW-0472">Membrane</keyword>
<gene>
    <name evidence="9" type="ORF">ACFQMJ_35090</name>
</gene>
<accession>A0ABW2FNQ7</accession>
<protein>
    <submittedName>
        <fullName evidence="9">Carbohydrate ABC transporter permease</fullName>
    </submittedName>
</protein>
<dbReference type="InterPro" id="IPR000515">
    <property type="entry name" value="MetI-like"/>
</dbReference>
<comment type="subcellular location">
    <subcellularLocation>
        <location evidence="1 7">Cell membrane</location>
        <topology evidence="1 7">Multi-pass membrane protein</topology>
    </subcellularLocation>
</comment>
<dbReference type="RefSeq" id="WP_378052121.1">
    <property type="nucleotide sequence ID" value="NZ_JBHMDN010000046.1"/>
</dbReference>
<keyword evidence="4 7" id="KW-0812">Transmembrane</keyword>
<keyword evidence="3" id="KW-1003">Cell membrane</keyword>
<dbReference type="PANTHER" id="PTHR43227">
    <property type="entry name" value="BLL4140 PROTEIN"/>
    <property type="match status" value="1"/>
</dbReference>
<evidence type="ECO:0000256" key="2">
    <source>
        <dbReference type="ARBA" id="ARBA00022448"/>
    </source>
</evidence>
<feature type="transmembrane region" description="Helical" evidence="7">
    <location>
        <begin position="111"/>
        <end position="129"/>
    </location>
</feature>
<sequence length="293" mass="33274">MKKSVKLSMRARHILEGYSFISLWFIGFLLFLAVPLGRSLYYAFNRMEISNTGLKATFNGVNYFRDAFTVDVDFVPSLLNTMTTMAFHIPLILVFAMFSALLLNRQFAGRLMFRSIFFLPVIIASGTVLQKLMDQGAATLPIFLQYDLASKLSVYVPSEVLMPLLKMMDSLTLVIWDSGVQILIFLAGLQSVSKTLYEAADMDGATAWEKFWKITFPMIMPMVLVNTLFSIVNSFTEVRNLVMGYIQTVAFEKNDYGYASALGWIYFVIIFAVILLVLYLFRDAGSRVQREGR</sequence>
<dbReference type="PANTHER" id="PTHR43227:SF3">
    <property type="entry name" value="BINDING-PROTEIN-DEPENDENT TRANSPORT SYSTEMS INNER MEMBRANE COMPONENT"/>
    <property type="match status" value="1"/>
</dbReference>
<dbReference type="PROSITE" id="PS50928">
    <property type="entry name" value="ABC_TM1"/>
    <property type="match status" value="1"/>
</dbReference>
<evidence type="ECO:0000256" key="5">
    <source>
        <dbReference type="ARBA" id="ARBA00022989"/>
    </source>
</evidence>
<dbReference type="Proteomes" id="UP001596378">
    <property type="component" value="Unassembled WGS sequence"/>
</dbReference>
<proteinExistence type="inferred from homology"/>
<evidence type="ECO:0000256" key="3">
    <source>
        <dbReference type="ARBA" id="ARBA00022475"/>
    </source>
</evidence>
<evidence type="ECO:0000256" key="1">
    <source>
        <dbReference type="ARBA" id="ARBA00004651"/>
    </source>
</evidence>
<feature type="transmembrane region" description="Helical" evidence="7">
    <location>
        <begin position="214"/>
        <end position="236"/>
    </location>
</feature>
<organism evidence="9 10">
    <name type="scientific">Cohnella cellulosilytica</name>
    <dbReference type="NCBI Taxonomy" id="986710"/>
    <lineage>
        <taxon>Bacteria</taxon>
        <taxon>Bacillati</taxon>
        <taxon>Bacillota</taxon>
        <taxon>Bacilli</taxon>
        <taxon>Bacillales</taxon>
        <taxon>Paenibacillaceae</taxon>
        <taxon>Cohnella</taxon>
    </lineage>
</organism>
<dbReference type="Pfam" id="PF00528">
    <property type="entry name" value="BPD_transp_1"/>
    <property type="match status" value="1"/>
</dbReference>
<evidence type="ECO:0000256" key="6">
    <source>
        <dbReference type="ARBA" id="ARBA00023136"/>
    </source>
</evidence>
<keyword evidence="10" id="KW-1185">Reference proteome</keyword>
<feature type="transmembrane region" description="Helical" evidence="7">
    <location>
        <begin position="256"/>
        <end position="281"/>
    </location>
</feature>
<dbReference type="SUPFAM" id="SSF161098">
    <property type="entry name" value="MetI-like"/>
    <property type="match status" value="1"/>
</dbReference>
<feature type="transmembrane region" description="Helical" evidence="7">
    <location>
        <begin position="173"/>
        <end position="193"/>
    </location>
</feature>
<feature type="transmembrane region" description="Helical" evidence="7">
    <location>
        <begin position="85"/>
        <end position="104"/>
    </location>
</feature>
<keyword evidence="2 7" id="KW-0813">Transport</keyword>
<evidence type="ECO:0000313" key="10">
    <source>
        <dbReference type="Proteomes" id="UP001596378"/>
    </source>
</evidence>
<dbReference type="InterPro" id="IPR050809">
    <property type="entry name" value="UgpAE/MalFG_permease"/>
</dbReference>
<feature type="transmembrane region" description="Helical" evidence="7">
    <location>
        <begin position="21"/>
        <end position="44"/>
    </location>
</feature>
<dbReference type="Gene3D" id="1.10.3720.10">
    <property type="entry name" value="MetI-like"/>
    <property type="match status" value="1"/>
</dbReference>
<evidence type="ECO:0000256" key="7">
    <source>
        <dbReference type="RuleBase" id="RU363032"/>
    </source>
</evidence>
<name>A0ABW2FNQ7_9BACL</name>
<feature type="domain" description="ABC transmembrane type-1" evidence="8">
    <location>
        <begin position="78"/>
        <end position="277"/>
    </location>
</feature>
<dbReference type="CDD" id="cd06261">
    <property type="entry name" value="TM_PBP2"/>
    <property type="match status" value="1"/>
</dbReference>
<evidence type="ECO:0000256" key="4">
    <source>
        <dbReference type="ARBA" id="ARBA00022692"/>
    </source>
</evidence>
<comment type="caution">
    <text evidence="9">The sequence shown here is derived from an EMBL/GenBank/DDBJ whole genome shotgun (WGS) entry which is preliminary data.</text>
</comment>
<evidence type="ECO:0000313" key="9">
    <source>
        <dbReference type="EMBL" id="MFC7153780.1"/>
    </source>
</evidence>
<reference evidence="10" key="1">
    <citation type="journal article" date="2019" name="Int. J. Syst. Evol. Microbiol.">
        <title>The Global Catalogue of Microorganisms (GCM) 10K type strain sequencing project: providing services to taxonomists for standard genome sequencing and annotation.</title>
        <authorList>
            <consortium name="The Broad Institute Genomics Platform"/>
            <consortium name="The Broad Institute Genome Sequencing Center for Infectious Disease"/>
            <person name="Wu L."/>
            <person name="Ma J."/>
        </authorList>
    </citation>
    <scope>NUCLEOTIDE SEQUENCE [LARGE SCALE GENOMIC DNA]</scope>
    <source>
        <strain evidence="10">KCTC 12907</strain>
    </source>
</reference>